<dbReference type="PANTHER" id="PTHR37826">
    <property type="entry name" value="FLOTILLIN BAND_7_5 DOMAIN PROTEIN"/>
    <property type="match status" value="1"/>
</dbReference>
<keyword evidence="1" id="KW-0812">Transmembrane</keyword>
<protein>
    <submittedName>
        <fullName evidence="2">Uncharacterized protein</fullName>
    </submittedName>
</protein>
<dbReference type="PANTHER" id="PTHR37826:SF3">
    <property type="entry name" value="J DOMAIN-CONTAINING PROTEIN"/>
    <property type="match status" value="1"/>
</dbReference>
<evidence type="ECO:0000256" key="1">
    <source>
        <dbReference type="SAM" id="Phobius"/>
    </source>
</evidence>
<gene>
    <name evidence="2" type="ORF">Ctaglu_30710</name>
</gene>
<accession>A0A401UPL1</accession>
<organism evidence="2 3">
    <name type="scientific">Clostridium tagluense</name>
    <dbReference type="NCBI Taxonomy" id="360422"/>
    <lineage>
        <taxon>Bacteria</taxon>
        <taxon>Bacillati</taxon>
        <taxon>Bacillota</taxon>
        <taxon>Clostridia</taxon>
        <taxon>Eubacteriales</taxon>
        <taxon>Clostridiaceae</taxon>
        <taxon>Clostridium</taxon>
    </lineage>
</organism>
<keyword evidence="1" id="KW-0472">Membrane</keyword>
<evidence type="ECO:0000313" key="2">
    <source>
        <dbReference type="EMBL" id="GCD11448.1"/>
    </source>
</evidence>
<reference evidence="2 3" key="1">
    <citation type="submission" date="2018-11" db="EMBL/GenBank/DDBJ databases">
        <title>Genome sequencing and assembly of Clostridium tagluense strain A121.</title>
        <authorList>
            <person name="Murakami T."/>
            <person name="Segawa T."/>
            <person name="Shcherbakova V.A."/>
            <person name="Mori H."/>
            <person name="Yoshimura Y."/>
        </authorList>
    </citation>
    <scope>NUCLEOTIDE SEQUENCE [LARGE SCALE GENOMIC DNA]</scope>
    <source>
        <strain evidence="2 3">A121</strain>
    </source>
</reference>
<comment type="caution">
    <text evidence="2">The sequence shown here is derived from an EMBL/GenBank/DDBJ whole genome shotgun (WGS) entry which is preliminary data.</text>
</comment>
<dbReference type="Proteomes" id="UP000287872">
    <property type="component" value="Unassembled WGS sequence"/>
</dbReference>
<evidence type="ECO:0000313" key="3">
    <source>
        <dbReference type="Proteomes" id="UP000287872"/>
    </source>
</evidence>
<keyword evidence="1" id="KW-1133">Transmembrane helix</keyword>
<name>A0A401UPL1_9CLOT</name>
<feature type="transmembrane region" description="Helical" evidence="1">
    <location>
        <begin position="351"/>
        <end position="369"/>
    </location>
</feature>
<dbReference type="OrthoDB" id="3182597at2"/>
<sequence length="372" mass="42561">MGETPCAENNTIKQEQTERFLCSSCGGNMVFEPKKQKLVCLYCSNESEVNFEKTNIIENDFYIAENTKNKNWENEKRIIKCESCGAQTLLDENSTAQFCAFCGSSHIIKTQEVAGIVPESLIPFVISKDAAGVLFSNWIKKLFFAPRALKSNYNMNKMKGVYIPFWTYDSHTFSDYTAERGTYYYVTETEWVEEDGERKQVTKQVRKTSWSYVSGDYSKFYDDILINASAQINNHIISKLEPFNLKELVLYKPEFLSGFLAERYSIDLKSGWKIAEEKIESDLSGEIRQHIGGDEVRNLSFSTAYDAIKFKHILLPIWISAYIYKTKVYRFMINGQTGEVDGESPVSTVKVMLLILAILAVIGGAYFYFSNK</sequence>
<dbReference type="AlphaFoldDB" id="A0A401UPL1"/>
<proteinExistence type="predicted"/>
<dbReference type="RefSeq" id="WP_125003278.1">
    <property type="nucleotide sequence ID" value="NZ_BHYK01000018.1"/>
</dbReference>
<dbReference type="EMBL" id="BHYK01000018">
    <property type="protein sequence ID" value="GCD11448.1"/>
    <property type="molecule type" value="Genomic_DNA"/>
</dbReference>
<keyword evidence="3" id="KW-1185">Reference proteome</keyword>